<feature type="region of interest" description="Disordered" evidence="1">
    <location>
        <begin position="43"/>
        <end position="64"/>
    </location>
</feature>
<keyword evidence="3" id="KW-1185">Reference proteome</keyword>
<protein>
    <submittedName>
        <fullName evidence="2">Uncharacterized protein</fullName>
    </submittedName>
</protein>
<accession>A0A4Y8DF41</accession>
<reference evidence="2 3" key="1">
    <citation type="submission" date="2017-11" db="EMBL/GenBank/DDBJ databases">
        <title>Comparative genomics of Botrytis spp.</title>
        <authorList>
            <person name="Valero-Jimenez C.A."/>
            <person name="Tapia P."/>
            <person name="Veloso J."/>
            <person name="Silva-Moreno E."/>
            <person name="Staats M."/>
            <person name="Valdes J.H."/>
            <person name="Van Kan J.A.L."/>
        </authorList>
    </citation>
    <scope>NUCLEOTIDE SEQUENCE [LARGE SCALE GENOMIC DNA]</scope>
    <source>
        <strain evidence="2 3">MUCL2830</strain>
    </source>
</reference>
<dbReference type="Proteomes" id="UP000297299">
    <property type="component" value="Unassembled WGS sequence"/>
</dbReference>
<sequence>MWYSLTANLTNKKPTLHVGEIAVSDLIRTRRVYPLREARKEEKPYVYEYPGSQPNPYQSTGTHS</sequence>
<evidence type="ECO:0000313" key="2">
    <source>
        <dbReference type="EMBL" id="TEY84118.1"/>
    </source>
</evidence>
<evidence type="ECO:0000313" key="3">
    <source>
        <dbReference type="Proteomes" id="UP000297299"/>
    </source>
</evidence>
<gene>
    <name evidence="2" type="ORF">BOTCAL_0021g00410</name>
</gene>
<dbReference type="AlphaFoldDB" id="A0A4Y8DF41"/>
<proteinExistence type="predicted"/>
<organism evidence="2 3">
    <name type="scientific">Botryotinia calthae</name>
    <dbReference type="NCBI Taxonomy" id="38488"/>
    <lineage>
        <taxon>Eukaryota</taxon>
        <taxon>Fungi</taxon>
        <taxon>Dikarya</taxon>
        <taxon>Ascomycota</taxon>
        <taxon>Pezizomycotina</taxon>
        <taxon>Leotiomycetes</taxon>
        <taxon>Helotiales</taxon>
        <taxon>Sclerotiniaceae</taxon>
        <taxon>Botryotinia</taxon>
    </lineage>
</organism>
<comment type="caution">
    <text evidence="2">The sequence shown here is derived from an EMBL/GenBank/DDBJ whole genome shotgun (WGS) entry which is preliminary data.</text>
</comment>
<evidence type="ECO:0000256" key="1">
    <source>
        <dbReference type="SAM" id="MobiDB-lite"/>
    </source>
</evidence>
<dbReference type="EMBL" id="PHWZ01000021">
    <property type="protein sequence ID" value="TEY84118.1"/>
    <property type="molecule type" value="Genomic_DNA"/>
</dbReference>
<name>A0A4Y8DF41_9HELO</name>
<feature type="compositionally biased region" description="Polar residues" evidence="1">
    <location>
        <begin position="52"/>
        <end position="64"/>
    </location>
</feature>